<dbReference type="Pfam" id="PF00239">
    <property type="entry name" value="Resolvase"/>
    <property type="match status" value="1"/>
</dbReference>
<accession>A0ABW7Z7K3</accession>
<reference evidence="4 5" key="1">
    <citation type="submission" date="2024-10" db="EMBL/GenBank/DDBJ databases">
        <title>The Natural Products Discovery Center: Release of the First 8490 Sequenced Strains for Exploring Actinobacteria Biosynthetic Diversity.</title>
        <authorList>
            <person name="Kalkreuter E."/>
            <person name="Kautsar S.A."/>
            <person name="Yang D."/>
            <person name="Bader C.D."/>
            <person name="Teijaro C.N."/>
            <person name="Fluegel L."/>
            <person name="Davis C.M."/>
            <person name="Simpson J.R."/>
            <person name="Lauterbach L."/>
            <person name="Steele A.D."/>
            <person name="Gui C."/>
            <person name="Meng S."/>
            <person name="Li G."/>
            <person name="Viehrig K."/>
            <person name="Ye F."/>
            <person name="Su P."/>
            <person name="Kiefer A.F."/>
            <person name="Nichols A."/>
            <person name="Cepeda A.J."/>
            <person name="Yan W."/>
            <person name="Fan B."/>
            <person name="Jiang Y."/>
            <person name="Adhikari A."/>
            <person name="Zheng C.-J."/>
            <person name="Schuster L."/>
            <person name="Cowan T.M."/>
            <person name="Smanski M.J."/>
            <person name="Chevrette M.G."/>
            <person name="De Carvalho L.P.S."/>
            <person name="Shen B."/>
        </authorList>
    </citation>
    <scope>NUCLEOTIDE SEQUENCE [LARGE SCALE GENOMIC DNA]</scope>
    <source>
        <strain evidence="4 5">NPDC050545</strain>
    </source>
</reference>
<dbReference type="RefSeq" id="WP_397089265.1">
    <property type="nucleotide sequence ID" value="NZ_JBITGY010000012.1"/>
</dbReference>
<organism evidence="4 5">
    <name type="scientific">Nonomuraea typhae</name>
    <dbReference type="NCBI Taxonomy" id="2603600"/>
    <lineage>
        <taxon>Bacteria</taxon>
        <taxon>Bacillati</taxon>
        <taxon>Actinomycetota</taxon>
        <taxon>Actinomycetes</taxon>
        <taxon>Streptosporangiales</taxon>
        <taxon>Streptosporangiaceae</taxon>
        <taxon>Nonomuraea</taxon>
    </lineage>
</organism>
<dbReference type="InterPro" id="IPR050639">
    <property type="entry name" value="SSR_resolvase"/>
</dbReference>
<protein>
    <submittedName>
        <fullName evidence="4">Recombinase family protein</fullName>
    </submittedName>
</protein>
<feature type="domain" description="Recombinase" evidence="3">
    <location>
        <begin position="169"/>
        <end position="279"/>
    </location>
</feature>
<dbReference type="EMBL" id="JBITGY010000012">
    <property type="protein sequence ID" value="MFI6503489.1"/>
    <property type="molecule type" value="Genomic_DNA"/>
</dbReference>
<dbReference type="PANTHER" id="PTHR30461:SF23">
    <property type="entry name" value="DNA RECOMBINASE-RELATED"/>
    <property type="match status" value="1"/>
</dbReference>
<dbReference type="Gene3D" id="3.90.1750.20">
    <property type="entry name" value="Putative Large Serine Recombinase, Chain B, Domain 2"/>
    <property type="match status" value="1"/>
</dbReference>
<dbReference type="InterPro" id="IPR038109">
    <property type="entry name" value="DNA_bind_recomb_sf"/>
</dbReference>
<evidence type="ECO:0000313" key="4">
    <source>
        <dbReference type="EMBL" id="MFI6503489.1"/>
    </source>
</evidence>
<evidence type="ECO:0000313" key="5">
    <source>
        <dbReference type="Proteomes" id="UP001612741"/>
    </source>
</evidence>
<feature type="compositionally biased region" description="Basic and acidic residues" evidence="2">
    <location>
        <begin position="496"/>
        <end position="505"/>
    </location>
</feature>
<gene>
    <name evidence="4" type="ORF">ACIBG2_39320</name>
</gene>
<evidence type="ECO:0000259" key="3">
    <source>
        <dbReference type="PROSITE" id="PS51737"/>
    </source>
</evidence>
<feature type="region of interest" description="Disordered" evidence="2">
    <location>
        <begin position="486"/>
        <end position="505"/>
    </location>
</feature>
<comment type="caution">
    <text evidence="4">The sequence shown here is derived from an EMBL/GenBank/DDBJ whole genome shotgun (WGS) entry which is preliminary data.</text>
</comment>
<dbReference type="SUPFAM" id="SSF53041">
    <property type="entry name" value="Resolvase-like"/>
    <property type="match status" value="1"/>
</dbReference>
<dbReference type="InterPro" id="IPR036162">
    <property type="entry name" value="Resolvase-like_N_sf"/>
</dbReference>
<proteinExistence type="predicted"/>
<keyword evidence="5" id="KW-1185">Reference proteome</keyword>
<dbReference type="SMART" id="SM00857">
    <property type="entry name" value="Resolvase"/>
    <property type="match status" value="1"/>
</dbReference>
<feature type="coiled-coil region" evidence="1">
    <location>
        <begin position="418"/>
        <end position="452"/>
    </location>
</feature>
<dbReference type="PROSITE" id="PS51737">
    <property type="entry name" value="RECOMBINASE_DNA_BIND"/>
    <property type="match status" value="1"/>
</dbReference>
<dbReference type="Gene3D" id="3.40.50.1390">
    <property type="entry name" value="Resolvase, N-terminal catalytic domain"/>
    <property type="match status" value="1"/>
</dbReference>
<name>A0ABW7Z7K3_9ACTN</name>
<dbReference type="Pfam" id="PF07508">
    <property type="entry name" value="Recombinase"/>
    <property type="match status" value="1"/>
</dbReference>
<evidence type="ECO:0000256" key="2">
    <source>
        <dbReference type="SAM" id="MobiDB-lite"/>
    </source>
</evidence>
<dbReference type="Proteomes" id="UP001612741">
    <property type="component" value="Unassembled WGS sequence"/>
</dbReference>
<dbReference type="PANTHER" id="PTHR30461">
    <property type="entry name" value="DNA-INVERTASE FROM LAMBDOID PROPHAGE"/>
    <property type="match status" value="1"/>
</dbReference>
<evidence type="ECO:0000256" key="1">
    <source>
        <dbReference type="SAM" id="Coils"/>
    </source>
</evidence>
<keyword evidence="1" id="KW-0175">Coiled coil</keyword>
<dbReference type="InterPro" id="IPR011109">
    <property type="entry name" value="DNA_bind_recombinase_dom"/>
</dbReference>
<dbReference type="CDD" id="cd00338">
    <property type="entry name" value="Ser_Recombinase"/>
    <property type="match status" value="1"/>
</dbReference>
<dbReference type="InterPro" id="IPR006119">
    <property type="entry name" value="Resolv_N"/>
</dbReference>
<sequence>MDDLVPVVSYERASADKAKDEHTVADQHEYNRTNAARLGWRIVRSFSDNDKSAAKEGVVRDEFEEMLRVLRAGRLADGTEVRGCVVVAEDRLVRRAGDYERFVDAITAEEGRVFADARGPKDLHSEDVESMGLMGAVISRMEVKKMRRRVTRWHRKRAEKGELPNGYRPFGWSPDRRTLDVTQAEAIRRAVREVVVGRSLNSIVLDWQARGFVTTRGNAWTPQTLKQLLRNPRLCGWRRIKGEILTGPDGKPVIGRWEAVVSPEEWEAVQAVLDARRGKQFGKDGVIGDLPQDFREHTYLLTGILRCGRPREGGTLCMAKLRVTPHPDLSYHVYACRSKSYGGCGRLARRGDKVDEYLTEALLAKLEEKAVTAPEVGPWPKAAELEAIETDLSELRQHWHRTRGQQNRMSHSFYFSEVERLETDIAQLRSERERHQVAVRRAQNDVTDLRRRWFSDSDDDRLDMSQKRTYVREAFHAVIVHPVGQGNGSRGTFDPSKLEPIWREG</sequence>